<evidence type="ECO:0000313" key="3">
    <source>
        <dbReference type="Proteomes" id="UP000442694"/>
    </source>
</evidence>
<feature type="transmembrane region" description="Helical" evidence="1">
    <location>
        <begin position="44"/>
        <end position="61"/>
    </location>
</feature>
<keyword evidence="1" id="KW-1133">Transmembrane helix</keyword>
<dbReference type="Proteomes" id="UP000442694">
    <property type="component" value="Unassembled WGS sequence"/>
</dbReference>
<comment type="caution">
    <text evidence="2">The sequence shown here is derived from an EMBL/GenBank/DDBJ whole genome shotgun (WGS) entry which is preliminary data.</text>
</comment>
<name>A0A833N6F2_9BACT</name>
<accession>A0A833N6F2</accession>
<sequence>MSIETMSCFFLILFTIVATVDGLYFHLYKYRLYEKPESQKEHALHTWNSFLFPFTVFFLFAENFSGIFLWIAVILTFVTLIIEFCDVFEEKKSRQALGGLTSLEYSMHFGMAGLRAVFTTLILANKPWFAWSFTGPLLLYNYSNYVRFIGYSIAFVGIPIFILHFMLMLKTKKNILKSIPS</sequence>
<dbReference type="RefSeq" id="WP_152211456.1">
    <property type="nucleotide sequence ID" value="NZ_WFLN01000004.1"/>
</dbReference>
<evidence type="ECO:0000313" key="2">
    <source>
        <dbReference type="EMBL" id="KAB8033370.1"/>
    </source>
</evidence>
<keyword evidence="1" id="KW-0812">Transmembrane</keyword>
<evidence type="ECO:0000256" key="1">
    <source>
        <dbReference type="SAM" id="Phobius"/>
    </source>
</evidence>
<feature type="transmembrane region" description="Helical" evidence="1">
    <location>
        <begin position="148"/>
        <end position="169"/>
    </location>
</feature>
<gene>
    <name evidence="2" type="ORF">GCL57_01330</name>
</gene>
<dbReference type="EMBL" id="WFLN01000004">
    <property type="protein sequence ID" value="KAB8033370.1"/>
    <property type="molecule type" value="Genomic_DNA"/>
</dbReference>
<reference evidence="2 3" key="1">
    <citation type="submission" date="2019-10" db="EMBL/GenBank/DDBJ databases">
        <title>New genus of Silvanigrellaceae.</title>
        <authorList>
            <person name="Pitt A."/>
            <person name="Hahn M.W."/>
        </authorList>
    </citation>
    <scope>NUCLEOTIDE SEQUENCE [LARGE SCALE GENOMIC DNA]</scope>
    <source>
        <strain evidence="2 3">33A1-SZDP</strain>
    </source>
</reference>
<keyword evidence="3" id="KW-1185">Reference proteome</keyword>
<feature type="transmembrane region" description="Helical" evidence="1">
    <location>
        <begin position="109"/>
        <end position="128"/>
    </location>
</feature>
<feature type="transmembrane region" description="Helical" evidence="1">
    <location>
        <begin position="6"/>
        <end position="24"/>
    </location>
</feature>
<feature type="transmembrane region" description="Helical" evidence="1">
    <location>
        <begin position="67"/>
        <end position="88"/>
    </location>
</feature>
<keyword evidence="1" id="KW-0472">Membrane</keyword>
<organism evidence="2 3">
    <name type="scientific">Fluviispira multicolorata</name>
    <dbReference type="NCBI Taxonomy" id="2654512"/>
    <lineage>
        <taxon>Bacteria</taxon>
        <taxon>Pseudomonadati</taxon>
        <taxon>Bdellovibrionota</taxon>
        <taxon>Oligoflexia</taxon>
        <taxon>Silvanigrellales</taxon>
        <taxon>Silvanigrellaceae</taxon>
        <taxon>Fluviispira</taxon>
    </lineage>
</organism>
<proteinExistence type="predicted"/>
<dbReference type="AlphaFoldDB" id="A0A833N6F2"/>
<protein>
    <submittedName>
        <fullName evidence="2">Uncharacterized protein</fullName>
    </submittedName>
</protein>